<dbReference type="Proteomes" id="UP000260823">
    <property type="component" value="Unassembled WGS sequence"/>
</dbReference>
<evidence type="ECO:0000313" key="2">
    <source>
        <dbReference type="EMBL" id="RFZ83032.1"/>
    </source>
</evidence>
<sequence>MNYIPNNPRDMRATQYLHSLPFDTIRNDVPKLLEWLQDMHWPVAPPIAVYLRPHLNEITQDLLAVLDSDDTMWKYWIILNLLDYYPGKLPDDIINTLKIIAVTPTAMEADDTVDEVARDLLNKLNIKV</sequence>
<organism evidence="2 3">
    <name type="scientific">Mucilaginibacter terrenus</name>
    <dbReference type="NCBI Taxonomy" id="2482727"/>
    <lineage>
        <taxon>Bacteria</taxon>
        <taxon>Pseudomonadati</taxon>
        <taxon>Bacteroidota</taxon>
        <taxon>Sphingobacteriia</taxon>
        <taxon>Sphingobacteriales</taxon>
        <taxon>Sphingobacteriaceae</taxon>
        <taxon>Mucilaginibacter</taxon>
    </lineage>
</organism>
<accession>A0A3E2NPW9</accession>
<dbReference type="Gene3D" id="1.25.40.750">
    <property type="entry name" value="Domain of unknown function DUF5071"/>
    <property type="match status" value="1"/>
</dbReference>
<dbReference type="OrthoDB" id="1846249at2"/>
<dbReference type="InterPro" id="IPR031837">
    <property type="entry name" value="DUF5071"/>
</dbReference>
<dbReference type="Pfam" id="PF16804">
    <property type="entry name" value="DUF5071"/>
    <property type="match status" value="1"/>
</dbReference>
<dbReference type="InterPro" id="IPR038692">
    <property type="entry name" value="Cthe_2751_sf"/>
</dbReference>
<dbReference type="AlphaFoldDB" id="A0A3E2NPW9"/>
<dbReference type="EMBL" id="QWDE01000002">
    <property type="protein sequence ID" value="RFZ83032.1"/>
    <property type="molecule type" value="Genomic_DNA"/>
</dbReference>
<gene>
    <name evidence="2" type="ORF">DYU05_12835</name>
</gene>
<keyword evidence="3" id="KW-1185">Reference proteome</keyword>
<proteinExistence type="predicted"/>
<dbReference type="RefSeq" id="WP_117383507.1">
    <property type="nucleotide sequence ID" value="NZ_QWDE01000002.1"/>
</dbReference>
<reference evidence="2 3" key="1">
    <citation type="submission" date="2018-08" db="EMBL/GenBank/DDBJ databases">
        <title>Mucilaginibacter terrae sp. nov., isolated from manganese diggings.</title>
        <authorList>
            <person name="Huang Y."/>
            <person name="Zhou Z."/>
        </authorList>
    </citation>
    <scope>NUCLEOTIDE SEQUENCE [LARGE SCALE GENOMIC DNA]</scope>
    <source>
        <strain evidence="2 3">ZH6</strain>
    </source>
</reference>
<evidence type="ECO:0000313" key="3">
    <source>
        <dbReference type="Proteomes" id="UP000260823"/>
    </source>
</evidence>
<name>A0A3E2NPW9_9SPHI</name>
<feature type="domain" description="DUF5071" evidence="1">
    <location>
        <begin position="4"/>
        <end position="121"/>
    </location>
</feature>
<evidence type="ECO:0000259" key="1">
    <source>
        <dbReference type="Pfam" id="PF16804"/>
    </source>
</evidence>
<comment type="caution">
    <text evidence="2">The sequence shown here is derived from an EMBL/GenBank/DDBJ whole genome shotgun (WGS) entry which is preliminary data.</text>
</comment>
<protein>
    <submittedName>
        <fullName evidence="2">DUF5071 domain-containing protein</fullName>
    </submittedName>
</protein>